<evidence type="ECO:0000256" key="11">
    <source>
        <dbReference type="PROSITE-ProRule" id="PRU01360"/>
    </source>
</evidence>
<feature type="signal peptide" evidence="13">
    <location>
        <begin position="1"/>
        <end position="22"/>
    </location>
</feature>
<dbReference type="Gene3D" id="2.170.130.10">
    <property type="entry name" value="TonB-dependent receptor, plug domain"/>
    <property type="match status" value="1"/>
</dbReference>
<keyword evidence="4 11" id="KW-1134">Transmembrane beta strand</keyword>
<feature type="domain" description="TonB-dependent receptor plug" evidence="16">
    <location>
        <begin position="39"/>
        <end position="139"/>
    </location>
</feature>
<dbReference type="EMBL" id="CP081864">
    <property type="protein sequence ID" value="QZN96614.1"/>
    <property type="molecule type" value="Genomic_DNA"/>
</dbReference>
<evidence type="ECO:0000256" key="10">
    <source>
        <dbReference type="ARBA" id="ARBA00023237"/>
    </source>
</evidence>
<dbReference type="InterPro" id="IPR005163">
    <property type="entry name" value="Tri_helical_YiiM-like"/>
</dbReference>
<reference evidence="17 18" key="1">
    <citation type="submission" date="2021-08" db="EMBL/GenBank/DDBJ databases">
        <title>Culture and genomic analysis of Symbiopectobacterium purcellii sp. nov. gen. nov., isolated from the leafhopper Empoasca decipiens.</title>
        <authorList>
            <person name="Nadal-Jimenez P."/>
            <person name="Siozios S."/>
            <person name="Halliday N."/>
            <person name="Camara M."/>
            <person name="Hurst G.D.D."/>
        </authorList>
    </citation>
    <scope>NUCLEOTIDE SEQUENCE [LARGE SCALE GENOMIC DNA]</scope>
    <source>
        <strain evidence="17 18">SyEd1</strain>
    </source>
</reference>
<name>A0ABX9APR6_9ENTR</name>
<feature type="domain" description="TonB-dependent receptor-like beta-barrel" evidence="14">
    <location>
        <begin position="232"/>
        <end position="631"/>
    </location>
</feature>
<evidence type="ECO:0000256" key="8">
    <source>
        <dbReference type="ARBA" id="ARBA00023136"/>
    </source>
</evidence>
<keyword evidence="18" id="KW-1185">Reference proteome</keyword>
<dbReference type="InterPro" id="IPR000531">
    <property type="entry name" value="Beta-barrel_TonB"/>
</dbReference>
<evidence type="ECO:0000313" key="17">
    <source>
        <dbReference type="EMBL" id="QZN96614.1"/>
    </source>
</evidence>
<dbReference type="InterPro" id="IPR012910">
    <property type="entry name" value="Plug_dom"/>
</dbReference>
<keyword evidence="7 12" id="KW-0798">TonB box</keyword>
<keyword evidence="8 11" id="KW-0472">Membrane</keyword>
<keyword evidence="5 11" id="KW-0812">Transmembrane</keyword>
<dbReference type="SUPFAM" id="SSF50800">
    <property type="entry name" value="PK beta-barrel domain-like"/>
    <property type="match status" value="1"/>
</dbReference>
<dbReference type="InterPro" id="IPR011037">
    <property type="entry name" value="Pyrv_Knase-like_insert_dom_sf"/>
</dbReference>
<dbReference type="Pfam" id="PF07715">
    <property type="entry name" value="Plug"/>
    <property type="match status" value="1"/>
</dbReference>
<organism evidence="17 18">
    <name type="scientific">Symbiopectobacterium purcellii</name>
    <dbReference type="NCBI Taxonomy" id="2871826"/>
    <lineage>
        <taxon>Bacteria</taxon>
        <taxon>Pseudomonadati</taxon>
        <taxon>Pseudomonadota</taxon>
        <taxon>Gammaproteobacteria</taxon>
        <taxon>Enterobacterales</taxon>
        <taxon>Enterobacteriaceae</taxon>
    </lineage>
</organism>
<dbReference type="PANTHER" id="PTHR30069:SF29">
    <property type="entry name" value="HEMOGLOBIN AND HEMOGLOBIN-HAPTOGLOBIN-BINDING PROTEIN 1-RELATED"/>
    <property type="match status" value="1"/>
</dbReference>
<dbReference type="PANTHER" id="PTHR30069">
    <property type="entry name" value="TONB-DEPENDENT OUTER MEMBRANE RECEPTOR"/>
    <property type="match status" value="1"/>
</dbReference>
<dbReference type="PROSITE" id="PS52016">
    <property type="entry name" value="TONB_DEPENDENT_REC_3"/>
    <property type="match status" value="1"/>
</dbReference>
<evidence type="ECO:0000256" key="9">
    <source>
        <dbReference type="ARBA" id="ARBA00023170"/>
    </source>
</evidence>
<dbReference type="Gene3D" id="2.40.33.20">
    <property type="entry name" value="PK beta-barrel domain-like"/>
    <property type="match status" value="1"/>
</dbReference>
<accession>A0ABX9APR6</accession>
<dbReference type="Pfam" id="PF03475">
    <property type="entry name" value="YiiM_3-alpha"/>
    <property type="match status" value="1"/>
</dbReference>
<evidence type="ECO:0000256" key="2">
    <source>
        <dbReference type="ARBA" id="ARBA00008143"/>
    </source>
</evidence>
<dbReference type="SUPFAM" id="SSF56935">
    <property type="entry name" value="Porins"/>
    <property type="match status" value="1"/>
</dbReference>
<evidence type="ECO:0000256" key="5">
    <source>
        <dbReference type="ARBA" id="ARBA00022692"/>
    </source>
</evidence>
<keyword evidence="6 13" id="KW-0732">Signal</keyword>
<protein>
    <submittedName>
        <fullName evidence="17">TonB-dependent receptor</fullName>
    </submittedName>
</protein>
<dbReference type="InterPro" id="IPR037066">
    <property type="entry name" value="Plug_dom_sf"/>
</dbReference>
<comment type="similarity">
    <text evidence="2">Belongs to the TonB-dependent receptor family. Hemoglobin/haptoglobin binding protein subfamily.</text>
</comment>
<feature type="domain" description="YiiM-like triple helical" evidence="15">
    <location>
        <begin position="705"/>
        <end position="746"/>
    </location>
</feature>
<gene>
    <name evidence="17" type="ORF">K6K13_04020</name>
</gene>
<dbReference type="Proteomes" id="UP000825886">
    <property type="component" value="Chromosome"/>
</dbReference>
<evidence type="ECO:0000256" key="1">
    <source>
        <dbReference type="ARBA" id="ARBA00004571"/>
    </source>
</evidence>
<dbReference type="InterPro" id="IPR039426">
    <property type="entry name" value="TonB-dep_rcpt-like"/>
</dbReference>
<keyword evidence="9 17" id="KW-0675">Receptor</keyword>
<dbReference type="CDD" id="cd01347">
    <property type="entry name" value="ligand_gated_channel"/>
    <property type="match status" value="1"/>
</dbReference>
<proteinExistence type="inferred from homology"/>
<evidence type="ECO:0000259" key="14">
    <source>
        <dbReference type="Pfam" id="PF00593"/>
    </source>
</evidence>
<evidence type="ECO:0000313" key="18">
    <source>
        <dbReference type="Proteomes" id="UP000825886"/>
    </source>
</evidence>
<evidence type="ECO:0000256" key="12">
    <source>
        <dbReference type="RuleBase" id="RU003357"/>
    </source>
</evidence>
<sequence>MIFKRNYLYTALSLAFAHNAVAGLESDTMTVWSSPVPAATTTVLNQETIQKLDKRNVAQALSVVPGVVLQKSGARNEQQVKVRGFDSRQVPVYFDGVPVYVPYDGNLDLGRFLTSDLASLEVSKGYSSLLQGPNQMGGAINITSKKPTKPLEASVGYRQGWSRSKTNAFDTQASLGASNDMGYIQLSCSRVKQDFLGLPRSVDNPIAGQNGKMINSAADDKRGIVKVGFTPRENDEYVFTYINQDGSKENPPYSGTSGQQSRYWQWPQYDKESYYYQGTTQLGDRYTLKSRLYRDTFENTLMMYQSLADLKNRKGNYSHYSDFTNGAGLQLAADVRTSDLLSFAVNWKDDVHRERGAVDAPFDRYKDRTWSLASEYQWAAADNLDVVAGISYDWRDSRQGMKHEKSGDITHYANNSQNAFNWQLMTKYHFANEDTLSLSFSDRTRFPTLKERYTTSKPAYNGQTVLVNPHLNPERAQTVDVTWNGTFTRDWGYDVSVYYNRVNDAILGHTIDANTLQNRNSGRVDYTGLDLGVKGRVTELLDLGLNYGLIHADVKQDEVGKVTDLPTHTLVAWMTFKPWEPLSLTLSQEARSSAYNSSDAKQRASGFTVTNLRADYDVGRGVSVNASVNNLFDTEYAYNDGFIEQGRNFWAGIACNTMAGRLEDDAAPALMHAQSRNGWFYRVLQEGEVYAGAAFDLLERPYGQWPLSRVQDTIFDLAADREALEAVYQIETLSSTWREQIRDRLALLDPR</sequence>
<evidence type="ECO:0000259" key="16">
    <source>
        <dbReference type="Pfam" id="PF07715"/>
    </source>
</evidence>
<feature type="chain" id="PRO_5047192330" evidence="13">
    <location>
        <begin position="23"/>
        <end position="751"/>
    </location>
</feature>
<evidence type="ECO:0000256" key="4">
    <source>
        <dbReference type="ARBA" id="ARBA00022452"/>
    </source>
</evidence>
<keyword evidence="3 11" id="KW-0813">Transport</keyword>
<comment type="subcellular location">
    <subcellularLocation>
        <location evidence="1 11">Cell outer membrane</location>
        <topology evidence="1 11">Multi-pass membrane protein</topology>
    </subcellularLocation>
</comment>
<dbReference type="Pfam" id="PF00593">
    <property type="entry name" value="TonB_dep_Rec_b-barrel"/>
    <property type="match status" value="1"/>
</dbReference>
<evidence type="ECO:0000256" key="3">
    <source>
        <dbReference type="ARBA" id="ARBA00022448"/>
    </source>
</evidence>
<keyword evidence="10 11" id="KW-0998">Cell outer membrane</keyword>
<evidence type="ECO:0000259" key="15">
    <source>
        <dbReference type="Pfam" id="PF03475"/>
    </source>
</evidence>
<dbReference type="InterPro" id="IPR036942">
    <property type="entry name" value="Beta-barrel_TonB_sf"/>
</dbReference>
<evidence type="ECO:0000256" key="6">
    <source>
        <dbReference type="ARBA" id="ARBA00022729"/>
    </source>
</evidence>
<evidence type="ECO:0000256" key="7">
    <source>
        <dbReference type="ARBA" id="ARBA00023077"/>
    </source>
</evidence>
<dbReference type="RefSeq" id="WP_222159641.1">
    <property type="nucleotide sequence ID" value="NZ_CP081864.1"/>
</dbReference>
<dbReference type="Gene3D" id="2.40.170.20">
    <property type="entry name" value="TonB-dependent receptor, beta-barrel domain"/>
    <property type="match status" value="1"/>
</dbReference>
<evidence type="ECO:0000256" key="13">
    <source>
        <dbReference type="SAM" id="SignalP"/>
    </source>
</evidence>